<comment type="caution">
    <text evidence="1">The sequence shown here is derived from an EMBL/GenBank/DDBJ whole genome shotgun (WGS) entry which is preliminary data.</text>
</comment>
<dbReference type="AlphaFoldDB" id="A0AAD4C0Q2"/>
<evidence type="ECO:0000313" key="1">
    <source>
        <dbReference type="EMBL" id="KAF8444456.1"/>
    </source>
</evidence>
<dbReference type="Proteomes" id="UP001194468">
    <property type="component" value="Unassembled WGS sequence"/>
</dbReference>
<keyword evidence="2" id="KW-1185">Reference proteome</keyword>
<reference evidence="1" key="2">
    <citation type="journal article" date="2020" name="Nat. Commun.">
        <title>Large-scale genome sequencing of mycorrhizal fungi provides insights into the early evolution of symbiotic traits.</title>
        <authorList>
            <person name="Miyauchi S."/>
            <person name="Kiss E."/>
            <person name="Kuo A."/>
            <person name="Drula E."/>
            <person name="Kohler A."/>
            <person name="Sanchez-Garcia M."/>
            <person name="Morin E."/>
            <person name="Andreopoulos B."/>
            <person name="Barry K.W."/>
            <person name="Bonito G."/>
            <person name="Buee M."/>
            <person name="Carver A."/>
            <person name="Chen C."/>
            <person name="Cichocki N."/>
            <person name="Clum A."/>
            <person name="Culley D."/>
            <person name="Crous P.W."/>
            <person name="Fauchery L."/>
            <person name="Girlanda M."/>
            <person name="Hayes R.D."/>
            <person name="Keri Z."/>
            <person name="LaButti K."/>
            <person name="Lipzen A."/>
            <person name="Lombard V."/>
            <person name="Magnuson J."/>
            <person name="Maillard F."/>
            <person name="Murat C."/>
            <person name="Nolan M."/>
            <person name="Ohm R.A."/>
            <person name="Pangilinan J."/>
            <person name="Pereira M.F."/>
            <person name="Perotto S."/>
            <person name="Peter M."/>
            <person name="Pfister S."/>
            <person name="Riley R."/>
            <person name="Sitrit Y."/>
            <person name="Stielow J.B."/>
            <person name="Szollosi G."/>
            <person name="Zifcakova L."/>
            <person name="Stursova M."/>
            <person name="Spatafora J.W."/>
            <person name="Tedersoo L."/>
            <person name="Vaario L.M."/>
            <person name="Yamada A."/>
            <person name="Yan M."/>
            <person name="Wang P."/>
            <person name="Xu J."/>
            <person name="Bruns T."/>
            <person name="Baldrian P."/>
            <person name="Vilgalys R."/>
            <person name="Dunand C."/>
            <person name="Henrissat B."/>
            <person name="Grigoriev I.V."/>
            <person name="Hibbett D."/>
            <person name="Nagy L.G."/>
            <person name="Martin F.M."/>
        </authorList>
    </citation>
    <scope>NUCLEOTIDE SEQUENCE</scope>
    <source>
        <strain evidence="1">BED1</strain>
    </source>
</reference>
<sequence length="160" mass="18009">MAGEQVTILKIDKYKSEMSNLIYNKMESNLDNQEYGNETKKSYQCGEAAIEAQRVVISCSIIAVKGEVSALNSLNMIHCEQQKSVIALEARSRSCIYIVDNFTLLKSSVLLLFGITSSSYVIWSTAYGQYSTLPGKRPLPLFTETRAHEWRTGSLPEHCW</sequence>
<dbReference type="EMBL" id="WHUW01000006">
    <property type="protein sequence ID" value="KAF8444456.1"/>
    <property type="molecule type" value="Genomic_DNA"/>
</dbReference>
<reference evidence="1" key="1">
    <citation type="submission" date="2019-10" db="EMBL/GenBank/DDBJ databases">
        <authorList>
            <consortium name="DOE Joint Genome Institute"/>
            <person name="Kuo A."/>
            <person name="Miyauchi S."/>
            <person name="Kiss E."/>
            <person name="Drula E."/>
            <person name="Kohler A."/>
            <person name="Sanchez-Garcia M."/>
            <person name="Andreopoulos B."/>
            <person name="Barry K.W."/>
            <person name="Bonito G."/>
            <person name="Buee M."/>
            <person name="Carver A."/>
            <person name="Chen C."/>
            <person name="Cichocki N."/>
            <person name="Clum A."/>
            <person name="Culley D."/>
            <person name="Crous P.W."/>
            <person name="Fauchery L."/>
            <person name="Girlanda M."/>
            <person name="Hayes R."/>
            <person name="Keri Z."/>
            <person name="LaButti K."/>
            <person name="Lipzen A."/>
            <person name="Lombard V."/>
            <person name="Magnuson J."/>
            <person name="Maillard F."/>
            <person name="Morin E."/>
            <person name="Murat C."/>
            <person name="Nolan M."/>
            <person name="Ohm R."/>
            <person name="Pangilinan J."/>
            <person name="Pereira M."/>
            <person name="Perotto S."/>
            <person name="Peter M."/>
            <person name="Riley R."/>
            <person name="Sitrit Y."/>
            <person name="Stielow B."/>
            <person name="Szollosi G."/>
            <person name="Zifcakova L."/>
            <person name="Stursova M."/>
            <person name="Spatafora J.W."/>
            <person name="Tedersoo L."/>
            <person name="Vaario L.-M."/>
            <person name="Yamada A."/>
            <person name="Yan M."/>
            <person name="Wang P."/>
            <person name="Xu J."/>
            <person name="Bruns T."/>
            <person name="Baldrian P."/>
            <person name="Vilgalys R."/>
            <person name="Henrissat B."/>
            <person name="Grigoriev I.V."/>
            <person name="Hibbett D."/>
            <person name="Nagy L.G."/>
            <person name="Martin F.M."/>
        </authorList>
    </citation>
    <scope>NUCLEOTIDE SEQUENCE</scope>
    <source>
        <strain evidence="1">BED1</strain>
    </source>
</reference>
<name>A0AAD4C0Q2_BOLED</name>
<organism evidence="1 2">
    <name type="scientific">Boletus edulis BED1</name>
    <dbReference type="NCBI Taxonomy" id="1328754"/>
    <lineage>
        <taxon>Eukaryota</taxon>
        <taxon>Fungi</taxon>
        <taxon>Dikarya</taxon>
        <taxon>Basidiomycota</taxon>
        <taxon>Agaricomycotina</taxon>
        <taxon>Agaricomycetes</taxon>
        <taxon>Agaricomycetidae</taxon>
        <taxon>Boletales</taxon>
        <taxon>Boletineae</taxon>
        <taxon>Boletaceae</taxon>
        <taxon>Boletoideae</taxon>
        <taxon>Boletus</taxon>
    </lineage>
</organism>
<protein>
    <submittedName>
        <fullName evidence="1">Uncharacterized protein</fullName>
    </submittedName>
</protein>
<accession>A0AAD4C0Q2</accession>
<proteinExistence type="predicted"/>
<evidence type="ECO:0000313" key="2">
    <source>
        <dbReference type="Proteomes" id="UP001194468"/>
    </source>
</evidence>
<gene>
    <name evidence="1" type="ORF">L210DRAFT_3502059</name>
</gene>